<dbReference type="Gene3D" id="2.40.50.580">
    <property type="match status" value="1"/>
</dbReference>
<dbReference type="Pfam" id="PF03749">
    <property type="entry name" value="SfsA"/>
    <property type="match status" value="1"/>
</dbReference>
<dbReference type="InterPro" id="IPR040452">
    <property type="entry name" value="SfsA_C"/>
</dbReference>
<protein>
    <recommendedName>
        <fullName evidence="1">Sugar fermentation stimulation protein homolog</fullName>
    </recommendedName>
</protein>
<comment type="similarity">
    <text evidence="1">Belongs to the SfsA family.</text>
</comment>
<evidence type="ECO:0000313" key="5">
    <source>
        <dbReference type="Proteomes" id="UP000321272"/>
    </source>
</evidence>
<dbReference type="InterPro" id="IPR005224">
    <property type="entry name" value="SfsA"/>
</dbReference>
<dbReference type="NCBIfam" id="TIGR00230">
    <property type="entry name" value="sfsA"/>
    <property type="match status" value="1"/>
</dbReference>
<evidence type="ECO:0000259" key="3">
    <source>
        <dbReference type="Pfam" id="PF17746"/>
    </source>
</evidence>
<reference evidence="4 5" key="1">
    <citation type="submission" date="2019-06" db="EMBL/GenBank/DDBJ databases">
        <title>Genome analyses of bacteria isolated from kimchi.</title>
        <authorList>
            <person name="Lee S."/>
            <person name="Ahn S."/>
            <person name="Roh S."/>
        </authorList>
    </citation>
    <scope>NUCLEOTIDE SEQUENCE [LARGE SCALE GENOMIC DNA]</scope>
    <source>
        <strain evidence="4 5">CBA4606</strain>
    </source>
</reference>
<dbReference type="HAMAP" id="MF_00095">
    <property type="entry name" value="SfsA"/>
    <property type="match status" value="1"/>
</dbReference>
<dbReference type="InterPro" id="IPR041465">
    <property type="entry name" value="SfsA_N"/>
</dbReference>
<accession>A0A5B8SNG1</accession>
<organism evidence="4 5">
    <name type="scientific">Pistricoccus aurantiacus</name>
    <dbReference type="NCBI Taxonomy" id="1883414"/>
    <lineage>
        <taxon>Bacteria</taxon>
        <taxon>Pseudomonadati</taxon>
        <taxon>Pseudomonadota</taxon>
        <taxon>Gammaproteobacteria</taxon>
        <taxon>Oceanospirillales</taxon>
        <taxon>Halomonadaceae</taxon>
        <taxon>Pistricoccus</taxon>
    </lineage>
</organism>
<evidence type="ECO:0000259" key="2">
    <source>
        <dbReference type="Pfam" id="PF03749"/>
    </source>
</evidence>
<evidence type="ECO:0000256" key="1">
    <source>
        <dbReference type="HAMAP-Rule" id="MF_00095"/>
    </source>
</evidence>
<dbReference type="AlphaFoldDB" id="A0A5B8SNG1"/>
<dbReference type="OrthoDB" id="9802365at2"/>
<dbReference type="PANTHER" id="PTHR30545">
    <property type="entry name" value="SUGAR FERMENTATION STIMULATION PROTEIN A"/>
    <property type="match status" value="1"/>
</dbReference>
<dbReference type="CDD" id="cd22359">
    <property type="entry name" value="SfsA-like_bacterial"/>
    <property type="match status" value="1"/>
</dbReference>
<keyword evidence="5" id="KW-1185">Reference proteome</keyword>
<evidence type="ECO:0000313" key="4">
    <source>
        <dbReference type="EMBL" id="QEA38579.1"/>
    </source>
</evidence>
<dbReference type="Gene3D" id="3.40.1350.60">
    <property type="match status" value="1"/>
</dbReference>
<proteinExistence type="inferred from homology"/>
<feature type="domain" description="Sugar fermentation stimulation protein C-terminal" evidence="2">
    <location>
        <begin position="87"/>
        <end position="222"/>
    </location>
</feature>
<dbReference type="RefSeq" id="WP_147183641.1">
    <property type="nucleotide sequence ID" value="NZ_CP042382.1"/>
</dbReference>
<dbReference type="Pfam" id="PF17746">
    <property type="entry name" value="SfsA_N"/>
    <property type="match status" value="1"/>
</dbReference>
<sequence>MDYPDLTPGILIKRYKRFLADVAVDSGDVVTVHCANTGSMRSINVPGCRVWLSHSSDPKRKLAWTWELIELPQPDGTRIVSSVHTGRANGLVAEALGAGRIPELSGYASLKREIRVEEGRLDFYLNDDRLGDAYIEVKQVTLRETDGHGYFPASVTVRGARHVQTLARLAEAGHRAVLMFCVVNDGIEAVAPARHIDPHYADVLIDAVRRGVEVLAYGCRLTWQDGAPQAIRLDRALPVVLDREWQAPVSHQ</sequence>
<dbReference type="EMBL" id="CP042382">
    <property type="protein sequence ID" value="QEA38579.1"/>
    <property type="molecule type" value="Genomic_DNA"/>
</dbReference>
<dbReference type="Proteomes" id="UP000321272">
    <property type="component" value="Chromosome"/>
</dbReference>
<dbReference type="KEGG" id="paur:FGL86_05460"/>
<gene>
    <name evidence="1 4" type="primary">sfsA</name>
    <name evidence="4" type="ORF">FGL86_05460</name>
</gene>
<dbReference type="PANTHER" id="PTHR30545:SF2">
    <property type="entry name" value="SUGAR FERMENTATION STIMULATION PROTEIN A"/>
    <property type="match status" value="1"/>
</dbReference>
<dbReference type="GO" id="GO:0003677">
    <property type="term" value="F:DNA binding"/>
    <property type="evidence" value="ECO:0007669"/>
    <property type="project" value="InterPro"/>
</dbReference>
<feature type="domain" description="SfsA N-terminal OB" evidence="3">
    <location>
        <begin position="12"/>
        <end position="72"/>
    </location>
</feature>
<name>A0A5B8SNG1_9GAMM</name>